<dbReference type="CDD" id="cd10912">
    <property type="entry name" value="PIN_YacP-like"/>
    <property type="match status" value="1"/>
</dbReference>
<dbReference type="EMBL" id="CYZV01000028">
    <property type="protein sequence ID" value="CUO51955.1"/>
    <property type="molecule type" value="Genomic_DNA"/>
</dbReference>
<proteinExistence type="predicted"/>
<dbReference type="Pfam" id="PF05991">
    <property type="entry name" value="NYN_YacP"/>
    <property type="match status" value="1"/>
</dbReference>
<dbReference type="STRING" id="84024.ERS852471_02486"/>
<evidence type="ECO:0000313" key="2">
    <source>
        <dbReference type="Proteomes" id="UP000095558"/>
    </source>
</evidence>
<dbReference type="Proteomes" id="UP000095558">
    <property type="component" value="Unassembled WGS sequence"/>
</dbReference>
<gene>
    <name evidence="1" type="ORF">ERS852470_02585</name>
</gene>
<dbReference type="PANTHER" id="PTHR34547:SF1">
    <property type="entry name" value="YACP-LIKE NYN DOMAIN PROTEIN"/>
    <property type="match status" value="1"/>
</dbReference>
<accession>A0A174JMH6</accession>
<sequence length="169" mass="19589">MKFIFIDGYNVINSWSNLKSEKEISLDSARQKLIDILHNYGAIHQCKIMLVFDGYRVAGNLENKYEYNKNLTVVFTKSGETADAYIEREIHNIGRRFEVSVVTSDSLEQQTIFQRGATRISSIEFYNMVFDTSEDIRRATKKVYTSHKSTVQDNIDDDVLKKLEAMRRG</sequence>
<protein>
    <submittedName>
        <fullName evidence="1">Putative RNA-binding protein</fullName>
    </submittedName>
</protein>
<reference evidence="1 2" key="1">
    <citation type="submission" date="2015-09" db="EMBL/GenBank/DDBJ databases">
        <authorList>
            <consortium name="Pathogen Informatics"/>
        </authorList>
    </citation>
    <scope>NUCLEOTIDE SEQUENCE [LARGE SCALE GENOMIC DNA]</scope>
    <source>
        <strain evidence="1 2">2789STDY5834855</strain>
    </source>
</reference>
<dbReference type="AlphaFoldDB" id="A0A174JMH6"/>
<dbReference type="RefSeq" id="WP_042401911.1">
    <property type="nucleotide sequence ID" value="NZ_CYYT01000048.1"/>
</dbReference>
<name>A0A174JMH6_9CLOT</name>
<dbReference type="PANTHER" id="PTHR34547">
    <property type="entry name" value="YACP-LIKE NYN DOMAIN PROTEIN"/>
    <property type="match status" value="1"/>
</dbReference>
<evidence type="ECO:0000313" key="1">
    <source>
        <dbReference type="EMBL" id="CUO51955.1"/>
    </source>
</evidence>
<organism evidence="1 2">
    <name type="scientific">Clostridium disporicum</name>
    <dbReference type="NCBI Taxonomy" id="84024"/>
    <lineage>
        <taxon>Bacteria</taxon>
        <taxon>Bacillati</taxon>
        <taxon>Bacillota</taxon>
        <taxon>Clostridia</taxon>
        <taxon>Eubacteriales</taxon>
        <taxon>Clostridiaceae</taxon>
        <taxon>Clostridium</taxon>
    </lineage>
</organism>
<dbReference type="GeneID" id="83013136"/>
<dbReference type="InterPro" id="IPR010298">
    <property type="entry name" value="YacP-like"/>
</dbReference>
<dbReference type="OrthoDB" id="9792160at2"/>